<feature type="compositionally biased region" description="Polar residues" evidence="1">
    <location>
        <begin position="245"/>
        <end position="264"/>
    </location>
</feature>
<proteinExistence type="predicted"/>
<evidence type="ECO:0000313" key="3">
    <source>
        <dbReference type="EMBL" id="CDI77596.1"/>
    </source>
</evidence>
<feature type="compositionally biased region" description="Basic and acidic residues" evidence="1">
    <location>
        <begin position="323"/>
        <end position="333"/>
    </location>
</feature>
<sequence>MDTLSADPRRDFRGGGLLALENLCFFRLRYPIQFEAFSRKSYEAGFPMAAGFINVTHMLAAYLRLTAPSGLGGGELQAPRRALRNFLRLCLSASAAEEETEESIQLETAALRIPVPGPSKSNEALRPPSNLSLPPGRRLRRRASDSKQVTASSEVGLVTERRALTVFGHLFACACIRLDHELALRGAWQHEGTDPPLQSPRHLPCHLSNHRRLQVSLQPSRGLSKALHHLHGPSSREGGLAGEKSSGSNVEGRPSQASRESLLTPTEGKGGAPGSPARSLLAPDDTGSCPTSEVVSGGTSPRSSGCQSCTHPQHGPPGPATSPREREQQRPCGEDPSDNLLHRRAQLCFGEALKEVRTAVDAVLCDGAMETVSDLQAICRGCWQ</sequence>
<feature type="compositionally biased region" description="Polar residues" evidence="1">
    <location>
        <begin position="288"/>
        <end position="311"/>
    </location>
</feature>
<evidence type="ECO:0000259" key="2">
    <source>
        <dbReference type="Pfam" id="PF04727"/>
    </source>
</evidence>
<name>U6GBH8_9EIME</name>
<accession>U6GBH8</accession>
<feature type="region of interest" description="Disordered" evidence="1">
    <location>
        <begin position="219"/>
        <end position="338"/>
    </location>
</feature>
<dbReference type="Proteomes" id="UP000018201">
    <property type="component" value="Unassembled WGS sequence"/>
</dbReference>
<feature type="compositionally biased region" description="Low complexity" evidence="1">
    <location>
        <begin position="125"/>
        <end position="136"/>
    </location>
</feature>
<dbReference type="Pfam" id="PF04727">
    <property type="entry name" value="ELMO_CED12"/>
    <property type="match status" value="1"/>
</dbReference>
<dbReference type="OrthoDB" id="67155at2759"/>
<evidence type="ECO:0000256" key="1">
    <source>
        <dbReference type="SAM" id="MobiDB-lite"/>
    </source>
</evidence>
<dbReference type="AlphaFoldDB" id="U6GBH8"/>
<organism evidence="3 4">
    <name type="scientific">Eimeria praecox</name>
    <dbReference type="NCBI Taxonomy" id="51316"/>
    <lineage>
        <taxon>Eukaryota</taxon>
        <taxon>Sar</taxon>
        <taxon>Alveolata</taxon>
        <taxon>Apicomplexa</taxon>
        <taxon>Conoidasida</taxon>
        <taxon>Coccidia</taxon>
        <taxon>Eucoccidiorida</taxon>
        <taxon>Eimeriorina</taxon>
        <taxon>Eimeriidae</taxon>
        <taxon>Eimeria</taxon>
    </lineage>
</organism>
<dbReference type="EMBL" id="HG691509">
    <property type="protein sequence ID" value="CDI77596.1"/>
    <property type="molecule type" value="Genomic_DNA"/>
</dbReference>
<evidence type="ECO:0000313" key="4">
    <source>
        <dbReference type="Proteomes" id="UP000018201"/>
    </source>
</evidence>
<protein>
    <submittedName>
        <fullName evidence="3">ELMO/CED-12 family domain-containing protein, putative</fullName>
    </submittedName>
</protein>
<keyword evidence="4" id="KW-1185">Reference proteome</keyword>
<feature type="domain" description="ELMO" evidence="2">
    <location>
        <begin position="6"/>
        <end position="66"/>
    </location>
</feature>
<feature type="region of interest" description="Disordered" evidence="1">
    <location>
        <begin position="117"/>
        <end position="154"/>
    </location>
</feature>
<gene>
    <name evidence="3" type="ORF">EPH_0007770</name>
</gene>
<reference evidence="3" key="1">
    <citation type="submission" date="2013-10" db="EMBL/GenBank/DDBJ databases">
        <title>Genomic analysis of the causative agents of coccidiosis in chickens.</title>
        <authorList>
            <person name="Reid A.J."/>
            <person name="Blake D."/>
            <person name="Billington K."/>
            <person name="Browne H."/>
            <person name="Dunn M."/>
            <person name="Hung S."/>
            <person name="Kawahara F."/>
            <person name="Miranda-Saavedra D."/>
            <person name="Mourier T."/>
            <person name="Nagra H."/>
            <person name="Otto T.D."/>
            <person name="Rawlings N."/>
            <person name="Sanchez A."/>
            <person name="Sanders M."/>
            <person name="Subramaniam C."/>
            <person name="Tay Y."/>
            <person name="Dear P."/>
            <person name="Doerig C."/>
            <person name="Gruber A."/>
            <person name="Parkinson J."/>
            <person name="Shirley M."/>
            <person name="Wan K.L."/>
            <person name="Berriman M."/>
            <person name="Tomley F."/>
            <person name="Pain A."/>
        </authorList>
    </citation>
    <scope>NUCLEOTIDE SEQUENCE [LARGE SCALE GENOMIC DNA]</scope>
    <source>
        <strain evidence="3">Houghton</strain>
    </source>
</reference>
<dbReference type="InterPro" id="IPR006816">
    <property type="entry name" value="ELMO_dom"/>
</dbReference>
<reference evidence="3" key="2">
    <citation type="submission" date="2013-10" db="EMBL/GenBank/DDBJ databases">
        <authorList>
            <person name="Aslett M."/>
        </authorList>
    </citation>
    <scope>NUCLEOTIDE SEQUENCE [LARGE SCALE GENOMIC DNA]</scope>
    <source>
        <strain evidence="3">Houghton</strain>
    </source>
</reference>
<dbReference type="VEuPathDB" id="ToxoDB:EPH_0007770"/>